<evidence type="ECO:0000313" key="2">
    <source>
        <dbReference type="Proteomes" id="UP000822184"/>
    </source>
</evidence>
<dbReference type="EMBL" id="JABTDW010000001">
    <property type="protein sequence ID" value="NSB13030.1"/>
    <property type="molecule type" value="Genomic_DNA"/>
</dbReference>
<proteinExistence type="predicted"/>
<sequence length="104" mass="12549">MNFEETKKLIKNVIENEFHHIQETQELVDLKKDNERLKEYNKADELLKHLIDNVPEEYRNMLEDYDELVNSVMRDYCRYYFERGVISGITNLKFLKDTNIIGGF</sequence>
<protein>
    <submittedName>
        <fullName evidence="1">Nuclease with TOPRIM domain</fullName>
    </submittedName>
</protein>
<dbReference type="AlphaFoldDB" id="A0AAE5LNY6"/>
<accession>A0AAE5LNY6</accession>
<evidence type="ECO:0000313" key="1">
    <source>
        <dbReference type="EMBL" id="NSB13030.1"/>
    </source>
</evidence>
<name>A0AAE5LNY6_CLOBE</name>
<comment type="caution">
    <text evidence="1">The sequence shown here is derived from an EMBL/GenBank/DDBJ whole genome shotgun (WGS) entry which is preliminary data.</text>
</comment>
<dbReference type="Proteomes" id="UP000822184">
    <property type="component" value="Unassembled WGS sequence"/>
</dbReference>
<reference evidence="1" key="1">
    <citation type="submission" date="2020-06" db="EMBL/GenBank/DDBJ databases">
        <title>Genomic insights into acetone-butanol-ethanol (ABE) fermentation by sequencing solventogenic clostridia strains.</title>
        <authorList>
            <person name="Brown S."/>
        </authorList>
    </citation>
    <scope>NUCLEOTIDE SEQUENCE</scope>
    <source>
        <strain evidence="1">DJ123</strain>
    </source>
</reference>
<organism evidence="1 2">
    <name type="scientific">Clostridium beijerinckii</name>
    <name type="common">Clostridium MP</name>
    <dbReference type="NCBI Taxonomy" id="1520"/>
    <lineage>
        <taxon>Bacteria</taxon>
        <taxon>Bacillati</taxon>
        <taxon>Bacillota</taxon>
        <taxon>Clostridia</taxon>
        <taxon>Eubacteriales</taxon>
        <taxon>Clostridiaceae</taxon>
        <taxon>Clostridium</taxon>
    </lineage>
</organism>
<gene>
    <name evidence="1" type="ORF">BCD95_001289</name>
</gene>
<dbReference type="RefSeq" id="WP_023973241.1">
    <property type="nucleotide sequence ID" value="NZ_JABTDW010000001.1"/>
</dbReference>